<dbReference type="EMBL" id="CAUYUJ010014369">
    <property type="protein sequence ID" value="CAK0840303.1"/>
    <property type="molecule type" value="Genomic_DNA"/>
</dbReference>
<accession>A0ABN9T5I3</accession>
<reference evidence="2" key="1">
    <citation type="submission" date="2023-10" db="EMBL/GenBank/DDBJ databases">
        <authorList>
            <person name="Chen Y."/>
            <person name="Shah S."/>
            <person name="Dougan E. K."/>
            <person name="Thang M."/>
            <person name="Chan C."/>
        </authorList>
    </citation>
    <scope>NUCLEOTIDE SEQUENCE [LARGE SCALE GENOMIC DNA]</scope>
</reference>
<proteinExistence type="predicted"/>
<comment type="caution">
    <text evidence="2">The sequence shown here is derived from an EMBL/GenBank/DDBJ whole genome shotgun (WGS) entry which is preliminary data.</text>
</comment>
<organism evidence="2 3">
    <name type="scientific">Prorocentrum cordatum</name>
    <dbReference type="NCBI Taxonomy" id="2364126"/>
    <lineage>
        <taxon>Eukaryota</taxon>
        <taxon>Sar</taxon>
        <taxon>Alveolata</taxon>
        <taxon>Dinophyceae</taxon>
        <taxon>Prorocentrales</taxon>
        <taxon>Prorocentraceae</taxon>
        <taxon>Prorocentrum</taxon>
    </lineage>
</organism>
<feature type="non-terminal residue" evidence="2">
    <location>
        <position position="1"/>
    </location>
</feature>
<feature type="region of interest" description="Disordered" evidence="1">
    <location>
        <begin position="1"/>
        <end position="23"/>
    </location>
</feature>
<evidence type="ECO:0000256" key="1">
    <source>
        <dbReference type="SAM" id="MobiDB-lite"/>
    </source>
</evidence>
<name>A0ABN9T5I3_9DINO</name>
<feature type="non-terminal residue" evidence="2">
    <location>
        <position position="135"/>
    </location>
</feature>
<evidence type="ECO:0000313" key="3">
    <source>
        <dbReference type="Proteomes" id="UP001189429"/>
    </source>
</evidence>
<keyword evidence="3" id="KW-1185">Reference proteome</keyword>
<evidence type="ECO:0000313" key="2">
    <source>
        <dbReference type="EMBL" id="CAK0840303.1"/>
    </source>
</evidence>
<dbReference type="Proteomes" id="UP001189429">
    <property type="component" value="Unassembled WGS sequence"/>
</dbReference>
<gene>
    <name evidence="2" type="ORF">PCOR1329_LOCUS35773</name>
</gene>
<protein>
    <submittedName>
        <fullName evidence="2">Uncharacterized protein</fullName>
    </submittedName>
</protein>
<sequence length="135" mass="14272">ALRDSDARVDAQNSGVGSMPADSPVFDKSGPFGPLAPGISSIRAQRISGRSKMCMSLLVDSMLCGAILRGEACKDNARAFADAPTQSVRRDLHMSVATACHDTCTCELLTPVRQVTFLAHIGNGQVQTDYADKCA</sequence>